<sequence length="418" mass="48373">MATIKFKAHKHHLKSDGTINVRLVIYHKAKRVYPVTSHYVTLAQLTKKFEIKDKDLIVKLTRELADYREKISSLGAEINYMTAQEVSDFLFPVIRSSAESVKIDFIAFGKQRVAELREEKRNSYAGTLQAVVNNFKDFVKSDSYFIQDITSDVLKKYEKHLRQPYKQLRLNQFKKEVEIDQPGMDDSGIYGHMKNFRILFNAARDKYNDMDRGIIRIPNYPFKKYKLKEPAAPEKRAISLEVVKKIRDVEVSAGSRAEIGKDMFMLSFYLCGINAIDIYELKQVKHGRIEYNRSKTKTKRVDNAFFSVKLIPEAESILNRYLGKLHKRYTTIGNLRKSISAGLKQVCSILDIESVDFYSARHTVGNEARNTLGYSKSDVAELLNHSQPEFRVTDAYIKKQWTLVDEIQEKLISLLNTI</sequence>
<feature type="domain" description="Phage integrase SAM-like" evidence="3">
    <location>
        <begin position="104"/>
        <end position="206"/>
    </location>
</feature>
<accession>A0ABU8NSY5</accession>
<dbReference type="RefSeq" id="WP_337717491.1">
    <property type="nucleotide sequence ID" value="NZ_JBBEUB010000009.1"/>
</dbReference>
<dbReference type="Pfam" id="PF13102">
    <property type="entry name" value="Phage_int_SAM_5"/>
    <property type="match status" value="1"/>
</dbReference>
<keyword evidence="5" id="KW-1185">Reference proteome</keyword>
<dbReference type="SUPFAM" id="SSF56349">
    <property type="entry name" value="DNA breaking-rejoining enzymes"/>
    <property type="match status" value="1"/>
</dbReference>
<dbReference type="EMBL" id="JBBEUB010000009">
    <property type="protein sequence ID" value="MEJ2905033.1"/>
    <property type="molecule type" value="Genomic_DNA"/>
</dbReference>
<dbReference type="Gene3D" id="1.10.150.130">
    <property type="match status" value="1"/>
</dbReference>
<dbReference type="Proteomes" id="UP001378956">
    <property type="component" value="Unassembled WGS sequence"/>
</dbReference>
<dbReference type="InterPro" id="IPR011010">
    <property type="entry name" value="DNA_brk_join_enz"/>
</dbReference>
<organism evidence="4 5">
    <name type="scientific">Pedobacter panaciterrae</name>
    <dbReference type="NCBI Taxonomy" id="363849"/>
    <lineage>
        <taxon>Bacteria</taxon>
        <taxon>Pseudomonadati</taxon>
        <taxon>Bacteroidota</taxon>
        <taxon>Sphingobacteriia</taxon>
        <taxon>Sphingobacteriales</taxon>
        <taxon>Sphingobacteriaceae</taxon>
        <taxon>Pedobacter</taxon>
    </lineage>
</organism>
<keyword evidence="1" id="KW-0238">DNA-binding</keyword>
<evidence type="ECO:0000313" key="4">
    <source>
        <dbReference type="EMBL" id="MEJ2905033.1"/>
    </source>
</evidence>
<dbReference type="Gene3D" id="1.10.443.10">
    <property type="entry name" value="Intergrase catalytic core"/>
    <property type="match status" value="1"/>
</dbReference>
<evidence type="ECO:0000256" key="1">
    <source>
        <dbReference type="ARBA" id="ARBA00023125"/>
    </source>
</evidence>
<evidence type="ECO:0000313" key="5">
    <source>
        <dbReference type="Proteomes" id="UP001378956"/>
    </source>
</evidence>
<reference evidence="4 5" key="1">
    <citation type="submission" date="2024-03" db="EMBL/GenBank/DDBJ databases">
        <title>Sequence of Lycoming College Course Isolates.</title>
        <authorList>
            <person name="Plotts O."/>
            <person name="Newman J."/>
        </authorList>
    </citation>
    <scope>NUCLEOTIDE SEQUENCE [LARGE SCALE GENOMIC DNA]</scope>
    <source>
        <strain evidence="4 5">CJB-3</strain>
    </source>
</reference>
<name>A0ABU8NSY5_9SPHI</name>
<dbReference type="InterPro" id="IPR013762">
    <property type="entry name" value="Integrase-like_cat_sf"/>
</dbReference>
<proteinExistence type="predicted"/>
<gene>
    <name evidence="4" type="ORF">WAE58_21490</name>
</gene>
<evidence type="ECO:0000256" key="2">
    <source>
        <dbReference type="ARBA" id="ARBA00023172"/>
    </source>
</evidence>
<dbReference type="InterPro" id="IPR025269">
    <property type="entry name" value="SAM-like_dom"/>
</dbReference>
<comment type="caution">
    <text evidence="4">The sequence shown here is derived from an EMBL/GenBank/DDBJ whole genome shotgun (WGS) entry which is preliminary data.</text>
</comment>
<dbReference type="InterPro" id="IPR010998">
    <property type="entry name" value="Integrase_recombinase_N"/>
</dbReference>
<keyword evidence="2" id="KW-0233">DNA recombination</keyword>
<protein>
    <submittedName>
        <fullName evidence="4">Site-specific integrase</fullName>
    </submittedName>
</protein>
<evidence type="ECO:0000259" key="3">
    <source>
        <dbReference type="Pfam" id="PF13102"/>
    </source>
</evidence>